<dbReference type="EMBL" id="GBRH01243245">
    <property type="protein sequence ID" value="JAD54650.1"/>
    <property type="molecule type" value="Transcribed_RNA"/>
</dbReference>
<keyword evidence="2" id="KW-0732">Signal</keyword>
<name>A0A0A9B0H5_ARUDO</name>
<protein>
    <submittedName>
        <fullName evidence="3">Uncharacterized protein</fullName>
    </submittedName>
</protein>
<feature type="region of interest" description="Disordered" evidence="1">
    <location>
        <begin position="19"/>
        <end position="49"/>
    </location>
</feature>
<feature type="signal peptide" evidence="2">
    <location>
        <begin position="1"/>
        <end position="19"/>
    </location>
</feature>
<accession>A0A0A9B0H5</accession>
<reference evidence="3" key="1">
    <citation type="submission" date="2014-09" db="EMBL/GenBank/DDBJ databases">
        <authorList>
            <person name="Magalhaes I.L.F."/>
            <person name="Oliveira U."/>
            <person name="Santos F.R."/>
            <person name="Vidigal T.H.D.A."/>
            <person name="Brescovit A.D."/>
            <person name="Santos A.J."/>
        </authorList>
    </citation>
    <scope>NUCLEOTIDE SEQUENCE</scope>
    <source>
        <tissue evidence="3">Shoot tissue taken approximately 20 cm above the soil surface</tissue>
    </source>
</reference>
<dbReference type="AlphaFoldDB" id="A0A0A9B0H5"/>
<evidence type="ECO:0000256" key="1">
    <source>
        <dbReference type="SAM" id="MobiDB-lite"/>
    </source>
</evidence>
<evidence type="ECO:0000256" key="2">
    <source>
        <dbReference type="SAM" id="SignalP"/>
    </source>
</evidence>
<feature type="compositionally biased region" description="Basic residues" evidence="1">
    <location>
        <begin position="30"/>
        <end position="45"/>
    </location>
</feature>
<evidence type="ECO:0000313" key="3">
    <source>
        <dbReference type="EMBL" id="JAD54650.1"/>
    </source>
</evidence>
<organism evidence="3">
    <name type="scientific">Arundo donax</name>
    <name type="common">Giant reed</name>
    <name type="synonym">Donax arundinaceus</name>
    <dbReference type="NCBI Taxonomy" id="35708"/>
    <lineage>
        <taxon>Eukaryota</taxon>
        <taxon>Viridiplantae</taxon>
        <taxon>Streptophyta</taxon>
        <taxon>Embryophyta</taxon>
        <taxon>Tracheophyta</taxon>
        <taxon>Spermatophyta</taxon>
        <taxon>Magnoliopsida</taxon>
        <taxon>Liliopsida</taxon>
        <taxon>Poales</taxon>
        <taxon>Poaceae</taxon>
        <taxon>PACMAD clade</taxon>
        <taxon>Arundinoideae</taxon>
        <taxon>Arundineae</taxon>
        <taxon>Arundo</taxon>
    </lineage>
</organism>
<feature type="chain" id="PRO_5002062719" evidence="2">
    <location>
        <begin position="20"/>
        <end position="63"/>
    </location>
</feature>
<reference evidence="3" key="2">
    <citation type="journal article" date="2015" name="Data Brief">
        <title>Shoot transcriptome of the giant reed, Arundo donax.</title>
        <authorList>
            <person name="Barrero R.A."/>
            <person name="Guerrero F.D."/>
            <person name="Moolhuijzen P."/>
            <person name="Goolsby J.A."/>
            <person name="Tidwell J."/>
            <person name="Bellgard S.E."/>
            <person name="Bellgard M.I."/>
        </authorList>
    </citation>
    <scope>NUCLEOTIDE SEQUENCE</scope>
    <source>
        <tissue evidence="3">Shoot tissue taken approximately 20 cm above the soil surface</tissue>
    </source>
</reference>
<proteinExistence type="predicted"/>
<sequence>MLELACALFLLAGFWRARGGSYQGGPPGRTRSRRHRSEPRRRWRRPASTAMTLGGRLEAARLR</sequence>